<dbReference type="RefSeq" id="WP_092905959.1">
    <property type="nucleotide sequence ID" value="NZ_FOZS01000003.1"/>
</dbReference>
<dbReference type="AlphaFoldDB" id="A0A1I6TM02"/>
<dbReference type="Proteomes" id="UP000199199">
    <property type="component" value="Unassembled WGS sequence"/>
</dbReference>
<feature type="transmembrane region" description="Helical" evidence="1">
    <location>
        <begin position="148"/>
        <end position="167"/>
    </location>
</feature>
<feature type="transmembrane region" description="Helical" evidence="1">
    <location>
        <begin position="21"/>
        <end position="41"/>
    </location>
</feature>
<feature type="domain" description="DUF2070" evidence="2">
    <location>
        <begin position="9"/>
        <end position="545"/>
    </location>
</feature>
<feature type="transmembrane region" description="Helical" evidence="1">
    <location>
        <begin position="173"/>
        <end position="194"/>
    </location>
</feature>
<dbReference type="OrthoDB" id="8914at2157"/>
<feature type="transmembrane region" description="Helical" evidence="1">
    <location>
        <begin position="520"/>
        <end position="546"/>
    </location>
</feature>
<evidence type="ECO:0000256" key="1">
    <source>
        <dbReference type="SAM" id="Phobius"/>
    </source>
</evidence>
<keyword evidence="1" id="KW-0812">Transmembrane</keyword>
<sequence length="547" mass="60445">MGADNVDIFKHIVFSLPPLPVQIAAMVVLSPVYAAVTYLSFNTFAPVELLPGIIPLIALSVYFVPSFVPAELFYHVLPDYPRHWSYFLALTNQLFVFVYALILSGADTGSNAWRIIWLALITVSLTNVLVLTVSVGHERLKRIIPVSILQPLLLIGVFQVFIGRAVGIEDSVILLHFGVLLGVVAFLVLVLKVFDYLIGSNANVSAFELTSSLLKGERSALDLGYISKPDVQTLEVDNGRSLTLAAPWVHPGPLGGFGGGELSQEVIESLNETGAGFFLHVPCTHKEDLADPADATKILEAVGEPEKTARASRLYSKDYDDVRFYGRTVDDSKIVFFEAEGIDDYHPGIFMGDVSRDDVLLVDMHNHHIHAEMDTEIQYGTEEAARLKRYFDDFLETLDGLDTYEYEAGFDVDCDGDPVVALVEEVDSQTTLVFGTDTNGVTDDLRALRERLENEFDEVILFSTDTHASVYELANMDEVETDVVEGVIQNASENVSNARIGLTNRQSDPVRLLKLDYSGLVFSVNIIIRLILISLAAFYLLLIVLVF</sequence>
<proteinExistence type="predicted"/>
<feature type="transmembrane region" description="Helical" evidence="1">
    <location>
        <begin position="115"/>
        <end position="136"/>
    </location>
</feature>
<keyword evidence="4" id="KW-1185">Reference proteome</keyword>
<organism evidence="3 4">
    <name type="scientific">Halostagnicola kamekurae</name>
    <dbReference type="NCBI Taxonomy" id="619731"/>
    <lineage>
        <taxon>Archaea</taxon>
        <taxon>Methanobacteriati</taxon>
        <taxon>Methanobacteriota</taxon>
        <taxon>Stenosarchaea group</taxon>
        <taxon>Halobacteria</taxon>
        <taxon>Halobacteriales</taxon>
        <taxon>Natrialbaceae</taxon>
        <taxon>Halostagnicola</taxon>
    </lineage>
</organism>
<keyword evidence="1" id="KW-1133">Transmembrane helix</keyword>
<evidence type="ECO:0000259" key="2">
    <source>
        <dbReference type="Pfam" id="PF09843"/>
    </source>
</evidence>
<feature type="transmembrane region" description="Helical" evidence="1">
    <location>
        <begin position="86"/>
        <end position="103"/>
    </location>
</feature>
<evidence type="ECO:0000313" key="4">
    <source>
        <dbReference type="Proteomes" id="UP000199199"/>
    </source>
</evidence>
<keyword evidence="1" id="KW-0472">Membrane</keyword>
<feature type="transmembrane region" description="Helical" evidence="1">
    <location>
        <begin position="53"/>
        <end position="74"/>
    </location>
</feature>
<protein>
    <submittedName>
        <fullName evidence="3">Putative membrane protein</fullName>
    </submittedName>
</protein>
<evidence type="ECO:0000313" key="3">
    <source>
        <dbReference type="EMBL" id="SFS90150.1"/>
    </source>
</evidence>
<dbReference type="InterPro" id="IPR019204">
    <property type="entry name" value="DUF2070_membrane"/>
</dbReference>
<dbReference type="Pfam" id="PF09843">
    <property type="entry name" value="DUF2070"/>
    <property type="match status" value="1"/>
</dbReference>
<accession>A0A1I6TM02</accession>
<gene>
    <name evidence="3" type="ORF">SAMN04488556_3217</name>
</gene>
<reference evidence="4" key="1">
    <citation type="submission" date="2016-10" db="EMBL/GenBank/DDBJ databases">
        <authorList>
            <person name="Varghese N."/>
            <person name="Submissions S."/>
        </authorList>
    </citation>
    <scope>NUCLEOTIDE SEQUENCE [LARGE SCALE GENOMIC DNA]</scope>
    <source>
        <strain evidence="4">DSM 22427</strain>
    </source>
</reference>
<name>A0A1I6TM02_9EURY</name>
<dbReference type="EMBL" id="FOZS01000003">
    <property type="protein sequence ID" value="SFS90150.1"/>
    <property type="molecule type" value="Genomic_DNA"/>
</dbReference>